<dbReference type="RefSeq" id="WP_263232792.1">
    <property type="nucleotide sequence ID" value="NZ_CP106793.1"/>
</dbReference>
<dbReference type="Pfam" id="PF08042">
    <property type="entry name" value="PqqA"/>
    <property type="match status" value="1"/>
</dbReference>
<evidence type="ECO:0000313" key="4">
    <source>
        <dbReference type="EMBL" id="UXY22724.1"/>
    </source>
</evidence>
<accession>A0ABY6E825</accession>
<gene>
    <name evidence="4" type="primary">pqqA</name>
    <name evidence="4" type="ORF">N8I84_31465</name>
</gene>
<dbReference type="EMBL" id="CP106793">
    <property type="protein sequence ID" value="UXY22724.1"/>
    <property type="molecule type" value="Genomic_DNA"/>
</dbReference>
<evidence type="ECO:0000256" key="1">
    <source>
        <dbReference type="ARBA" id="ARBA00004886"/>
    </source>
</evidence>
<reference evidence="4" key="1">
    <citation type="submission" date="2022-10" db="EMBL/GenBank/DDBJ databases">
        <authorList>
            <person name="Mo P."/>
        </authorList>
    </citation>
    <scope>NUCLEOTIDE SEQUENCE</scope>
    <source>
        <strain evidence="4">HUAS 13-4</strain>
    </source>
</reference>
<dbReference type="NCBIfam" id="TIGR02107">
    <property type="entry name" value="PQQ_syn_pqqA"/>
    <property type="match status" value="1"/>
</dbReference>
<proteinExistence type="inferred from homology"/>
<comment type="pathway">
    <text evidence="1">Cofactor biosynthesis; pyrroloquinoline quinone biosynthesis.</text>
</comment>
<dbReference type="Proteomes" id="UP001061298">
    <property type="component" value="Chromosome"/>
</dbReference>
<protein>
    <recommendedName>
        <fullName evidence="3">Coenzyme PQQ synthesis protein A</fullName>
    </recommendedName>
</protein>
<name>A0ABY6E825_9ACTN</name>
<comment type="similarity">
    <text evidence="2">Belongs to the PqqA family.</text>
</comment>
<evidence type="ECO:0000256" key="2">
    <source>
        <dbReference type="ARBA" id="ARBA00009325"/>
    </source>
</evidence>
<evidence type="ECO:0000256" key="3">
    <source>
        <dbReference type="ARBA" id="ARBA00015086"/>
    </source>
</evidence>
<organism evidence="4 5">
    <name type="scientific">Streptomyces cynarae</name>
    <dbReference type="NCBI Taxonomy" id="2981134"/>
    <lineage>
        <taxon>Bacteria</taxon>
        <taxon>Bacillati</taxon>
        <taxon>Actinomycetota</taxon>
        <taxon>Actinomycetes</taxon>
        <taxon>Kitasatosporales</taxon>
        <taxon>Streptomycetaceae</taxon>
        <taxon>Streptomyces</taxon>
    </lineage>
</organism>
<evidence type="ECO:0000313" key="5">
    <source>
        <dbReference type="Proteomes" id="UP001061298"/>
    </source>
</evidence>
<keyword evidence="5" id="KW-1185">Reference proteome</keyword>
<dbReference type="InterPro" id="IPR011725">
    <property type="entry name" value="PQQ_synth_PqqA"/>
</dbReference>
<sequence length="41" mass="4592">MDRESVIDQACLDEWETPVFEEISVSAEVTAYMGVWEPDGG</sequence>